<protein>
    <submittedName>
        <fullName evidence="1">Uncharacterized protein</fullName>
    </submittedName>
</protein>
<dbReference type="EMBL" id="CP071795">
    <property type="protein sequence ID" value="QTD38449.1"/>
    <property type="molecule type" value="Genomic_DNA"/>
</dbReference>
<evidence type="ECO:0000313" key="1">
    <source>
        <dbReference type="EMBL" id="QTD38449.1"/>
    </source>
</evidence>
<accession>A0ABX7SXL4</accession>
<dbReference type="RefSeq" id="WP_207972579.1">
    <property type="nucleotide sequence ID" value="NZ_CP071795.1"/>
</dbReference>
<evidence type="ECO:0000313" key="2">
    <source>
        <dbReference type="Proteomes" id="UP000663935"/>
    </source>
</evidence>
<sequence>MNKDEFKLRISKGTDKEGTDVELTSKDFLLIEVLKDEKNKKGFLLENKAHQLKVEVYYELKDADFYMRKYLKVVPEKDITLERVDIESIQAQDALQPYKLKQITAQSMNLITTPTGYNPNRPGKVTDYKFGLGQPLYTKNSATFWG</sequence>
<organism evidence="1 2">
    <name type="scientific">Polaribacter batillariae</name>
    <dbReference type="NCBI Taxonomy" id="2808900"/>
    <lineage>
        <taxon>Bacteria</taxon>
        <taxon>Pseudomonadati</taxon>
        <taxon>Bacteroidota</taxon>
        <taxon>Flavobacteriia</taxon>
        <taxon>Flavobacteriales</taxon>
        <taxon>Flavobacteriaceae</taxon>
    </lineage>
</organism>
<keyword evidence="2" id="KW-1185">Reference proteome</keyword>
<gene>
    <name evidence="1" type="ORF">JL193_03915</name>
</gene>
<proteinExistence type="predicted"/>
<dbReference type="Proteomes" id="UP000663935">
    <property type="component" value="Chromosome"/>
</dbReference>
<reference evidence="1 2" key="1">
    <citation type="submission" date="2021-03" db="EMBL/GenBank/DDBJ databases">
        <title>Complete genome of Polaribacter_sp.G4M1.</title>
        <authorList>
            <person name="Jeong S.W."/>
            <person name="Bae J.W."/>
        </authorList>
    </citation>
    <scope>NUCLEOTIDE SEQUENCE [LARGE SCALE GENOMIC DNA]</scope>
    <source>
        <strain evidence="1 2">G4M1</strain>
    </source>
</reference>
<name>A0ABX7SXL4_9FLAO</name>